<dbReference type="CDD" id="cd06223">
    <property type="entry name" value="PRTases_typeI"/>
    <property type="match status" value="1"/>
</dbReference>
<reference evidence="12 13" key="1">
    <citation type="journal article" date="2009" name="Science">
        <title>Green evolution and dynamic adaptations revealed by genomes of the marine picoeukaryotes Micromonas.</title>
        <authorList>
            <person name="Worden A.Z."/>
            <person name="Lee J.H."/>
            <person name="Mock T."/>
            <person name="Rouze P."/>
            <person name="Simmons M.P."/>
            <person name="Aerts A.L."/>
            <person name="Allen A.E."/>
            <person name="Cuvelier M.L."/>
            <person name="Derelle E."/>
            <person name="Everett M.V."/>
            <person name="Foulon E."/>
            <person name="Grimwood J."/>
            <person name="Gundlach H."/>
            <person name="Henrissat B."/>
            <person name="Napoli C."/>
            <person name="McDonald S.M."/>
            <person name="Parker M.S."/>
            <person name="Rombauts S."/>
            <person name="Salamov A."/>
            <person name="Von Dassow P."/>
            <person name="Badger J.H."/>
            <person name="Coutinho P.M."/>
            <person name="Demir E."/>
            <person name="Dubchak I."/>
            <person name="Gentemann C."/>
            <person name="Eikrem W."/>
            <person name="Gready J.E."/>
            <person name="John U."/>
            <person name="Lanier W."/>
            <person name="Lindquist E.A."/>
            <person name="Lucas S."/>
            <person name="Mayer K.F."/>
            <person name="Moreau H."/>
            <person name="Not F."/>
            <person name="Otillar R."/>
            <person name="Panaud O."/>
            <person name="Pangilinan J."/>
            <person name="Paulsen I."/>
            <person name="Piegu B."/>
            <person name="Poliakov A."/>
            <person name="Robbens S."/>
            <person name="Schmutz J."/>
            <person name="Toulza E."/>
            <person name="Wyss T."/>
            <person name="Zelensky A."/>
            <person name="Zhou K."/>
            <person name="Armbrust E.V."/>
            <person name="Bhattacharya D."/>
            <person name="Goodenough U.W."/>
            <person name="Van de Peer Y."/>
            <person name="Grigoriev I.V."/>
        </authorList>
    </citation>
    <scope>NUCLEOTIDE SEQUENCE [LARGE SCALE GENOMIC DNA]</scope>
    <source>
        <strain evidence="13">RCC299 / NOUM17</strain>
    </source>
</reference>
<keyword evidence="9" id="KW-0342">GTP-binding</keyword>
<protein>
    <recommendedName>
        <fullName evidence="4">uracil phosphoribosyltransferase</fullName>
        <ecNumber evidence="4">2.4.2.9</ecNumber>
    </recommendedName>
    <alternativeName>
        <fullName evidence="10">UMP pyrophosphorylase</fullName>
    </alternativeName>
</protein>
<dbReference type="PANTHER" id="PTHR32315:SF4">
    <property type="entry name" value="URACIL PHOSPHORIBOSYLTRANSFERASE, CHLOROPLASTIC"/>
    <property type="match status" value="1"/>
</dbReference>
<dbReference type="InterPro" id="IPR000836">
    <property type="entry name" value="PRTase_dom"/>
</dbReference>
<comment type="cofactor">
    <cofactor evidence="1">
        <name>Mg(2+)</name>
        <dbReference type="ChEBI" id="CHEBI:18420"/>
    </cofactor>
</comment>
<evidence type="ECO:0000259" key="11">
    <source>
        <dbReference type="Pfam" id="PF14681"/>
    </source>
</evidence>
<keyword evidence="13" id="KW-1185">Reference proteome</keyword>
<dbReference type="InterPro" id="IPR005765">
    <property type="entry name" value="UPRT"/>
</dbReference>
<proteinExistence type="inferred from homology"/>
<evidence type="ECO:0000256" key="9">
    <source>
        <dbReference type="ARBA" id="ARBA00023134"/>
    </source>
</evidence>
<dbReference type="AlphaFoldDB" id="C1EAL2"/>
<dbReference type="InterPro" id="IPR050054">
    <property type="entry name" value="UPRTase/APRTase"/>
</dbReference>
<evidence type="ECO:0000256" key="6">
    <source>
        <dbReference type="ARBA" id="ARBA00022676"/>
    </source>
</evidence>
<dbReference type="SUPFAM" id="SSF53271">
    <property type="entry name" value="PRTase-like"/>
    <property type="match status" value="1"/>
</dbReference>
<evidence type="ECO:0000313" key="13">
    <source>
        <dbReference type="Proteomes" id="UP000002009"/>
    </source>
</evidence>
<dbReference type="EMBL" id="CP001328">
    <property type="protein sequence ID" value="ACO65224.1"/>
    <property type="molecule type" value="Genomic_DNA"/>
</dbReference>
<evidence type="ECO:0000256" key="10">
    <source>
        <dbReference type="ARBA" id="ARBA00031082"/>
    </source>
</evidence>
<dbReference type="KEGG" id="mis:MICPUN_97665"/>
<keyword evidence="6" id="KW-0328">Glycosyltransferase</keyword>
<dbReference type="GO" id="GO:0004845">
    <property type="term" value="F:uracil phosphoribosyltransferase activity"/>
    <property type="evidence" value="ECO:0007669"/>
    <property type="project" value="UniProtKB-EC"/>
</dbReference>
<dbReference type="InParanoid" id="C1EAL2"/>
<dbReference type="PANTHER" id="PTHR32315">
    <property type="entry name" value="ADENINE PHOSPHORIBOSYLTRANSFERASE"/>
    <property type="match status" value="1"/>
</dbReference>
<dbReference type="RefSeq" id="XP_002503966.1">
    <property type="nucleotide sequence ID" value="XM_002503920.1"/>
</dbReference>
<dbReference type="Gene3D" id="3.40.50.2020">
    <property type="match status" value="1"/>
</dbReference>
<dbReference type="GO" id="GO:0005737">
    <property type="term" value="C:cytoplasm"/>
    <property type="evidence" value="ECO:0007669"/>
    <property type="project" value="UniProtKB-ARBA"/>
</dbReference>
<evidence type="ECO:0000256" key="3">
    <source>
        <dbReference type="ARBA" id="ARBA00009516"/>
    </source>
</evidence>
<dbReference type="UniPathway" id="UPA00574">
    <property type="reaction ID" value="UER00636"/>
</dbReference>
<dbReference type="GO" id="GO:0006223">
    <property type="term" value="P:uracil salvage"/>
    <property type="evidence" value="ECO:0007669"/>
    <property type="project" value="InterPro"/>
</dbReference>
<dbReference type="FunCoup" id="C1EAL2">
    <property type="interactions" value="1100"/>
</dbReference>
<dbReference type="OMA" id="KHKIGLM"/>
<dbReference type="OrthoDB" id="106623at2759"/>
<dbReference type="NCBIfam" id="NF001097">
    <property type="entry name" value="PRK00129.1"/>
    <property type="match status" value="1"/>
</dbReference>
<dbReference type="EC" id="2.4.2.9" evidence="4"/>
<gene>
    <name evidence="12" type="ORF">MICPUN_97665</name>
</gene>
<dbReference type="Proteomes" id="UP000002009">
    <property type="component" value="Chromosome 7"/>
</dbReference>
<dbReference type="GO" id="GO:0005525">
    <property type="term" value="F:GTP binding"/>
    <property type="evidence" value="ECO:0007669"/>
    <property type="project" value="UniProtKB-KW"/>
</dbReference>
<dbReference type="FunFam" id="3.40.50.2020:FF:000003">
    <property type="entry name" value="Uracil phosphoribosyltransferase"/>
    <property type="match status" value="1"/>
</dbReference>
<evidence type="ECO:0000313" key="12">
    <source>
        <dbReference type="EMBL" id="ACO65224.1"/>
    </source>
</evidence>
<dbReference type="NCBIfam" id="TIGR01091">
    <property type="entry name" value="upp"/>
    <property type="match status" value="1"/>
</dbReference>
<dbReference type="GeneID" id="8244912"/>
<dbReference type="eggNOG" id="KOG4203">
    <property type="taxonomic scope" value="Eukaryota"/>
</dbReference>
<keyword evidence="5" id="KW-0021">Allosteric enzyme</keyword>
<dbReference type="Pfam" id="PF14681">
    <property type="entry name" value="UPRTase"/>
    <property type="match status" value="1"/>
</dbReference>
<evidence type="ECO:0000256" key="5">
    <source>
        <dbReference type="ARBA" id="ARBA00022533"/>
    </source>
</evidence>
<evidence type="ECO:0000256" key="4">
    <source>
        <dbReference type="ARBA" id="ARBA00011894"/>
    </source>
</evidence>
<evidence type="ECO:0000256" key="1">
    <source>
        <dbReference type="ARBA" id="ARBA00001946"/>
    </source>
</evidence>
<dbReference type="InterPro" id="IPR029057">
    <property type="entry name" value="PRTase-like"/>
</dbReference>
<dbReference type="STRING" id="296587.C1EAL2"/>
<organism evidence="12 13">
    <name type="scientific">Micromonas commoda (strain RCC299 / NOUM17 / CCMP2709)</name>
    <name type="common">Picoplanktonic green alga</name>
    <dbReference type="NCBI Taxonomy" id="296587"/>
    <lineage>
        <taxon>Eukaryota</taxon>
        <taxon>Viridiplantae</taxon>
        <taxon>Chlorophyta</taxon>
        <taxon>Mamiellophyceae</taxon>
        <taxon>Mamiellales</taxon>
        <taxon>Mamiellaceae</taxon>
        <taxon>Micromonas</taxon>
    </lineage>
</organism>
<keyword evidence="8" id="KW-0547">Nucleotide-binding</keyword>
<name>C1EAL2_MICCC</name>
<dbReference type="GO" id="GO:0044206">
    <property type="term" value="P:UMP salvage"/>
    <property type="evidence" value="ECO:0007669"/>
    <property type="project" value="UniProtKB-UniPathway"/>
</dbReference>
<evidence type="ECO:0000256" key="8">
    <source>
        <dbReference type="ARBA" id="ARBA00022741"/>
    </source>
</evidence>
<comment type="pathway">
    <text evidence="2">Pyrimidine metabolism; UMP biosynthesis via salvage pathway; UMP from uracil: step 1/1.</text>
</comment>
<sequence length="213" mass="23174">MLVFVPPHPLINHWLGIARNAMTPPAIFRSTLGELGRLLVYECVRDWLPTFTAEVEGPMATAQVEMVDPGQPVAVVPVLRAGLVLLEECKTVLPASVTYHLGFVRDEETLEAKMYLNKLPKQFAEGQRVLISDPMLATGGTIVQAIEECLSRGALVKNIRIVCVVACPTALSVLSDKYPGLRVYAAMIDEELNDQGYIIPGLGDAGDRAFGTE</sequence>
<feature type="domain" description="Phosphoribosyltransferase" evidence="11">
    <location>
        <begin position="5"/>
        <end position="212"/>
    </location>
</feature>
<keyword evidence="7" id="KW-0808">Transferase</keyword>
<accession>C1EAL2</accession>
<comment type="similarity">
    <text evidence="3">Belongs to the UPRTase family.</text>
</comment>
<evidence type="ECO:0000256" key="7">
    <source>
        <dbReference type="ARBA" id="ARBA00022679"/>
    </source>
</evidence>
<evidence type="ECO:0000256" key="2">
    <source>
        <dbReference type="ARBA" id="ARBA00005180"/>
    </source>
</evidence>